<evidence type="ECO:0000256" key="1">
    <source>
        <dbReference type="ARBA" id="ARBA00007587"/>
    </source>
</evidence>
<keyword evidence="7" id="KW-0067">ATP-binding</keyword>
<dbReference type="EC" id="2.7.1.21" evidence="2"/>
<dbReference type="InterPro" id="IPR001267">
    <property type="entry name" value="Thymidine_kinase"/>
</dbReference>
<gene>
    <name evidence="8" type="ORF">LCGC14_0043450</name>
</gene>
<comment type="caution">
    <text evidence="8">The sequence shown here is derived from an EMBL/GenBank/DDBJ whole genome shotgun (WGS) entry which is preliminary data.</text>
</comment>
<dbReference type="PANTHER" id="PTHR11441:SF0">
    <property type="entry name" value="THYMIDINE KINASE, CYTOSOLIC"/>
    <property type="match status" value="1"/>
</dbReference>
<dbReference type="PIRSF" id="PIRSF035805">
    <property type="entry name" value="TK_cell"/>
    <property type="match status" value="1"/>
</dbReference>
<evidence type="ECO:0000256" key="5">
    <source>
        <dbReference type="ARBA" id="ARBA00022741"/>
    </source>
</evidence>
<evidence type="ECO:0000256" key="3">
    <source>
        <dbReference type="ARBA" id="ARBA00022634"/>
    </source>
</evidence>
<evidence type="ECO:0000256" key="7">
    <source>
        <dbReference type="ARBA" id="ARBA00022840"/>
    </source>
</evidence>
<dbReference type="GO" id="GO:0046104">
    <property type="term" value="P:thymidine metabolic process"/>
    <property type="evidence" value="ECO:0007669"/>
    <property type="project" value="TreeGrafter"/>
</dbReference>
<dbReference type="GO" id="GO:0005829">
    <property type="term" value="C:cytosol"/>
    <property type="evidence" value="ECO:0007669"/>
    <property type="project" value="TreeGrafter"/>
</dbReference>
<evidence type="ECO:0000256" key="6">
    <source>
        <dbReference type="ARBA" id="ARBA00022777"/>
    </source>
</evidence>
<dbReference type="GO" id="GO:0005524">
    <property type="term" value="F:ATP binding"/>
    <property type="evidence" value="ECO:0007669"/>
    <property type="project" value="UniProtKB-KW"/>
</dbReference>
<keyword evidence="6" id="KW-0418">Kinase</keyword>
<dbReference type="Pfam" id="PF00265">
    <property type="entry name" value="TK"/>
    <property type="match status" value="1"/>
</dbReference>
<comment type="similarity">
    <text evidence="1">Belongs to the thymidine kinase family.</text>
</comment>
<keyword evidence="4" id="KW-0808">Transferase</keyword>
<dbReference type="GO" id="GO:0071897">
    <property type="term" value="P:DNA biosynthetic process"/>
    <property type="evidence" value="ECO:0007669"/>
    <property type="project" value="UniProtKB-KW"/>
</dbReference>
<dbReference type="PANTHER" id="PTHR11441">
    <property type="entry name" value="THYMIDINE KINASE"/>
    <property type="match status" value="1"/>
</dbReference>
<reference evidence="8" key="1">
    <citation type="journal article" date="2015" name="Nature">
        <title>Complex archaea that bridge the gap between prokaryotes and eukaryotes.</title>
        <authorList>
            <person name="Spang A."/>
            <person name="Saw J.H."/>
            <person name="Jorgensen S.L."/>
            <person name="Zaremba-Niedzwiedzka K."/>
            <person name="Martijn J."/>
            <person name="Lind A.E."/>
            <person name="van Eijk R."/>
            <person name="Schleper C."/>
            <person name="Guy L."/>
            <person name="Ettema T.J."/>
        </authorList>
    </citation>
    <scope>NUCLEOTIDE SEQUENCE</scope>
</reference>
<dbReference type="GO" id="GO:0004797">
    <property type="term" value="F:thymidine kinase activity"/>
    <property type="evidence" value="ECO:0007669"/>
    <property type="project" value="UniProtKB-EC"/>
</dbReference>
<dbReference type="SUPFAM" id="SSF57716">
    <property type="entry name" value="Glucocorticoid receptor-like (DNA-binding domain)"/>
    <property type="match status" value="1"/>
</dbReference>
<proteinExistence type="inferred from homology"/>
<dbReference type="InterPro" id="IPR027417">
    <property type="entry name" value="P-loop_NTPase"/>
</dbReference>
<keyword evidence="3" id="KW-0237">DNA synthesis</keyword>
<dbReference type="HAMAP" id="MF_00124">
    <property type="entry name" value="Thymidine_kinase"/>
    <property type="match status" value="1"/>
</dbReference>
<dbReference type="NCBIfam" id="NF003300">
    <property type="entry name" value="PRK04296.1-5"/>
    <property type="match status" value="1"/>
</dbReference>
<protein>
    <recommendedName>
        <fullName evidence="2">thymidine kinase</fullName>
        <ecNumber evidence="2">2.7.1.21</ecNumber>
    </recommendedName>
</protein>
<dbReference type="Gene3D" id="3.40.50.300">
    <property type="entry name" value="P-loop containing nucleotide triphosphate hydrolases"/>
    <property type="match status" value="1"/>
</dbReference>
<dbReference type="EMBL" id="LAZR01000009">
    <property type="protein sequence ID" value="KKO08407.1"/>
    <property type="molecule type" value="Genomic_DNA"/>
</dbReference>
<evidence type="ECO:0000256" key="2">
    <source>
        <dbReference type="ARBA" id="ARBA00012118"/>
    </source>
</evidence>
<accession>A0A0F9Y8Y3</accession>
<dbReference type="AlphaFoldDB" id="A0A0F9Y8Y3"/>
<organism evidence="8">
    <name type="scientific">marine sediment metagenome</name>
    <dbReference type="NCBI Taxonomy" id="412755"/>
    <lineage>
        <taxon>unclassified sequences</taxon>
        <taxon>metagenomes</taxon>
        <taxon>ecological metagenomes</taxon>
    </lineage>
</organism>
<name>A0A0F9Y8Y3_9ZZZZ</name>
<dbReference type="SUPFAM" id="SSF52540">
    <property type="entry name" value="P-loop containing nucleoside triphosphate hydrolases"/>
    <property type="match status" value="1"/>
</dbReference>
<evidence type="ECO:0000256" key="4">
    <source>
        <dbReference type="ARBA" id="ARBA00022679"/>
    </source>
</evidence>
<evidence type="ECO:0000313" key="8">
    <source>
        <dbReference type="EMBL" id="KKO08407.1"/>
    </source>
</evidence>
<sequence>MSKLTFVYGTMTSGKTTALLQEAHNFRMHGMHAHLITAAGDTRSGCGMIRSRIGISAEAETFAPGDDLCQHLTALHARTPIDAVFCDEAQFLSRDQVWQLSDLVDDLGIPVNCFGLRSDFRGALFEGSATLMALADVLTENTGVCASGAKAMMVARLGPDGQAMTCGPQVMVGGEETYLAVSRAAWKERIRASLGAQTAVQTA</sequence>
<keyword evidence="5" id="KW-0547">Nucleotide-binding</keyword>